<dbReference type="InterPro" id="IPR023801">
    <property type="entry name" value="His_deacetylse_dom"/>
</dbReference>
<sequence>MMTENTIGIIVDDDFASKHIPPYPKPSFISFEHPFRIRSILNHLERANLFKNNRIIKVEPKIVTESILELAHSKYHIEAIKRISNVGGGFLDEEVFVSEDTYALAKKAVGGAIEAIEGVINGRFNQSFALIRPPGHHAFREKASGLCIFNNIANSILYLRKQLKFSQKIAIIDIDDHFGDGLAQFFYDDPSILYFSIHEFDFTGGDLGMIDELGIDEGIGKNINFPVPAGITN</sequence>
<reference evidence="2" key="1">
    <citation type="journal article" date="2014" name="Front. Microbiol.">
        <title>High frequency of phylogenetically diverse reductive dehalogenase-homologous genes in deep subseafloor sedimentary metagenomes.</title>
        <authorList>
            <person name="Kawai M."/>
            <person name="Futagami T."/>
            <person name="Toyoda A."/>
            <person name="Takaki Y."/>
            <person name="Nishi S."/>
            <person name="Hori S."/>
            <person name="Arai W."/>
            <person name="Tsubouchi T."/>
            <person name="Morono Y."/>
            <person name="Uchiyama I."/>
            <person name="Ito T."/>
            <person name="Fujiyama A."/>
            <person name="Inagaki F."/>
            <person name="Takami H."/>
        </authorList>
    </citation>
    <scope>NUCLEOTIDE SEQUENCE</scope>
    <source>
        <strain evidence="2">Expedition CK06-06</strain>
    </source>
</reference>
<dbReference type="PANTHER" id="PTHR10625">
    <property type="entry name" value="HISTONE DEACETYLASE HDAC1-RELATED"/>
    <property type="match status" value="1"/>
</dbReference>
<dbReference type="PRINTS" id="PR01270">
    <property type="entry name" value="HDASUPER"/>
</dbReference>
<dbReference type="SUPFAM" id="SSF52768">
    <property type="entry name" value="Arginase/deacetylase"/>
    <property type="match status" value="1"/>
</dbReference>
<feature type="non-terminal residue" evidence="2">
    <location>
        <position position="233"/>
    </location>
</feature>
<dbReference type="GO" id="GO:0004407">
    <property type="term" value="F:histone deacetylase activity"/>
    <property type="evidence" value="ECO:0007669"/>
    <property type="project" value="TreeGrafter"/>
</dbReference>
<evidence type="ECO:0000259" key="1">
    <source>
        <dbReference type="Pfam" id="PF00850"/>
    </source>
</evidence>
<evidence type="ECO:0000313" key="2">
    <source>
        <dbReference type="EMBL" id="GAI87773.1"/>
    </source>
</evidence>
<accession>X1S4D9</accession>
<name>X1S4D9_9ZZZZ</name>
<dbReference type="InterPro" id="IPR023696">
    <property type="entry name" value="Ureohydrolase_dom_sf"/>
</dbReference>
<dbReference type="Gene3D" id="3.40.800.20">
    <property type="entry name" value="Histone deacetylase domain"/>
    <property type="match status" value="1"/>
</dbReference>
<dbReference type="EMBL" id="BARW01007506">
    <property type="protein sequence ID" value="GAI87773.1"/>
    <property type="molecule type" value="Genomic_DNA"/>
</dbReference>
<dbReference type="InterPro" id="IPR000286">
    <property type="entry name" value="HDACs"/>
</dbReference>
<protein>
    <recommendedName>
        <fullName evidence="1">Histone deacetylase domain-containing protein</fullName>
    </recommendedName>
</protein>
<dbReference type="PANTHER" id="PTHR10625:SF10">
    <property type="entry name" value="HISTONE DEACETYLASE HDAC1"/>
    <property type="match status" value="1"/>
</dbReference>
<gene>
    <name evidence="2" type="ORF">S12H4_15602</name>
</gene>
<proteinExistence type="predicted"/>
<dbReference type="GO" id="GO:0040029">
    <property type="term" value="P:epigenetic regulation of gene expression"/>
    <property type="evidence" value="ECO:0007669"/>
    <property type="project" value="TreeGrafter"/>
</dbReference>
<comment type="caution">
    <text evidence="2">The sequence shown here is derived from an EMBL/GenBank/DDBJ whole genome shotgun (WGS) entry which is preliminary data.</text>
</comment>
<dbReference type="AlphaFoldDB" id="X1S4D9"/>
<feature type="domain" description="Histone deacetylase" evidence="1">
    <location>
        <begin position="32"/>
        <end position="232"/>
    </location>
</feature>
<dbReference type="CDD" id="cd09992">
    <property type="entry name" value="HDAC_classII"/>
    <property type="match status" value="1"/>
</dbReference>
<dbReference type="InterPro" id="IPR037138">
    <property type="entry name" value="His_deacetylse_dom_sf"/>
</dbReference>
<organism evidence="2">
    <name type="scientific">marine sediment metagenome</name>
    <dbReference type="NCBI Taxonomy" id="412755"/>
    <lineage>
        <taxon>unclassified sequences</taxon>
        <taxon>metagenomes</taxon>
        <taxon>ecological metagenomes</taxon>
    </lineage>
</organism>
<dbReference type="Pfam" id="PF00850">
    <property type="entry name" value="Hist_deacetyl"/>
    <property type="match status" value="1"/>
</dbReference>